<evidence type="ECO:0000313" key="2">
    <source>
        <dbReference type="EMBL" id="GGI06634.1"/>
    </source>
</evidence>
<protein>
    <recommendedName>
        <fullName evidence="1">SnoaL-like domain-containing protein</fullName>
    </recommendedName>
</protein>
<comment type="caution">
    <text evidence="2">The sequence shown here is derived from an EMBL/GenBank/DDBJ whole genome shotgun (WGS) entry which is preliminary data.</text>
</comment>
<dbReference type="Pfam" id="PF12680">
    <property type="entry name" value="SnoaL_2"/>
    <property type="match status" value="1"/>
</dbReference>
<dbReference type="AlphaFoldDB" id="A0A8J3EUT7"/>
<dbReference type="SUPFAM" id="SSF54427">
    <property type="entry name" value="NTF2-like"/>
    <property type="match status" value="1"/>
</dbReference>
<accession>A0A8J3EUT7</accession>
<dbReference type="InterPro" id="IPR037401">
    <property type="entry name" value="SnoaL-like"/>
</dbReference>
<feature type="domain" description="SnoaL-like" evidence="1">
    <location>
        <begin position="16"/>
        <end position="116"/>
    </location>
</feature>
<organism evidence="2 3">
    <name type="scientific">Egicoccus halophilus</name>
    <dbReference type="NCBI Taxonomy" id="1670830"/>
    <lineage>
        <taxon>Bacteria</taxon>
        <taxon>Bacillati</taxon>
        <taxon>Actinomycetota</taxon>
        <taxon>Nitriliruptoria</taxon>
        <taxon>Egicoccales</taxon>
        <taxon>Egicoccaceae</taxon>
        <taxon>Egicoccus</taxon>
    </lineage>
</organism>
<keyword evidence="3" id="KW-1185">Reference proteome</keyword>
<dbReference type="Proteomes" id="UP000650511">
    <property type="component" value="Unassembled WGS sequence"/>
</dbReference>
<dbReference type="EMBL" id="BMHA01000006">
    <property type="protein sequence ID" value="GGI06634.1"/>
    <property type="molecule type" value="Genomic_DNA"/>
</dbReference>
<dbReference type="Gene3D" id="3.10.450.50">
    <property type="match status" value="1"/>
</dbReference>
<evidence type="ECO:0000259" key="1">
    <source>
        <dbReference type="Pfam" id="PF12680"/>
    </source>
</evidence>
<dbReference type="OrthoDB" id="8526151at2"/>
<sequence>MHSQLTPPTDVAAWIQGFRRAFEQADVFAAGDLFSKTVRYRPAPSLPALEGRGAIEEHWSRDVVVLEERLAVCRWLGEDGDTHLVHVQLHAQAPTAPYGLEAVLSVAFDEDGRCCRLEGAEHRPQPADDASPLAGTATLAPAAAEPVAPFVAAATVAASGVPVQDVPARFGA</sequence>
<name>A0A8J3EUT7_9ACTN</name>
<evidence type="ECO:0000313" key="3">
    <source>
        <dbReference type="Proteomes" id="UP000650511"/>
    </source>
</evidence>
<reference evidence="2" key="2">
    <citation type="submission" date="2020-09" db="EMBL/GenBank/DDBJ databases">
        <authorList>
            <person name="Sun Q."/>
            <person name="Zhou Y."/>
        </authorList>
    </citation>
    <scope>NUCLEOTIDE SEQUENCE</scope>
    <source>
        <strain evidence="2">CGMCC 1.14988</strain>
    </source>
</reference>
<dbReference type="InterPro" id="IPR032710">
    <property type="entry name" value="NTF2-like_dom_sf"/>
</dbReference>
<gene>
    <name evidence="2" type="ORF">GCM10011354_20070</name>
</gene>
<dbReference type="RefSeq" id="WP_130650455.1">
    <property type="nucleotide sequence ID" value="NZ_BMHA01000006.1"/>
</dbReference>
<reference evidence="2" key="1">
    <citation type="journal article" date="2014" name="Int. J. Syst. Evol. Microbiol.">
        <title>Complete genome sequence of Corynebacterium casei LMG S-19264T (=DSM 44701T), isolated from a smear-ripened cheese.</title>
        <authorList>
            <consortium name="US DOE Joint Genome Institute (JGI-PGF)"/>
            <person name="Walter F."/>
            <person name="Albersmeier A."/>
            <person name="Kalinowski J."/>
            <person name="Ruckert C."/>
        </authorList>
    </citation>
    <scope>NUCLEOTIDE SEQUENCE</scope>
    <source>
        <strain evidence="2">CGMCC 1.14988</strain>
    </source>
</reference>
<proteinExistence type="predicted"/>